<accession>A0A7J6DWT8</accession>
<evidence type="ECO:0000256" key="1">
    <source>
        <dbReference type="SAM" id="MobiDB-lite"/>
    </source>
</evidence>
<reference evidence="2 3" key="1">
    <citation type="journal article" date="2020" name="bioRxiv">
        <title>Sequence and annotation of 42 cannabis genomes reveals extensive copy number variation in cannabinoid synthesis and pathogen resistance genes.</title>
        <authorList>
            <person name="Mckernan K.J."/>
            <person name="Helbert Y."/>
            <person name="Kane L.T."/>
            <person name="Ebling H."/>
            <person name="Zhang L."/>
            <person name="Liu B."/>
            <person name="Eaton Z."/>
            <person name="Mclaughlin S."/>
            <person name="Kingan S."/>
            <person name="Baybayan P."/>
            <person name="Concepcion G."/>
            <person name="Jordan M."/>
            <person name="Riva A."/>
            <person name="Barbazuk W."/>
            <person name="Harkins T."/>
        </authorList>
    </citation>
    <scope>NUCLEOTIDE SEQUENCE [LARGE SCALE GENOMIC DNA]</scope>
    <source>
        <strain evidence="3">cv. Jamaican Lion 4</strain>
        <tissue evidence="2">Leaf</tissue>
    </source>
</reference>
<keyword evidence="3" id="KW-1185">Reference proteome</keyword>
<dbReference type="SUPFAM" id="SSF56219">
    <property type="entry name" value="DNase I-like"/>
    <property type="match status" value="1"/>
</dbReference>
<dbReference type="InterPro" id="IPR036691">
    <property type="entry name" value="Endo/exonu/phosph_ase_sf"/>
</dbReference>
<evidence type="ECO:0000313" key="3">
    <source>
        <dbReference type="Proteomes" id="UP000583929"/>
    </source>
</evidence>
<dbReference type="AlphaFoldDB" id="A0A7J6DWT8"/>
<protein>
    <recommendedName>
        <fullName evidence="4">Endonuclease/exonuclease/phosphatase domain-containing protein</fullName>
    </recommendedName>
</protein>
<feature type="compositionally biased region" description="Basic and acidic residues" evidence="1">
    <location>
        <begin position="576"/>
        <end position="591"/>
    </location>
</feature>
<comment type="caution">
    <text evidence="2">The sequence shown here is derived from an EMBL/GenBank/DDBJ whole genome shotgun (WGS) entry which is preliminary data.</text>
</comment>
<evidence type="ECO:0008006" key="4">
    <source>
        <dbReference type="Google" id="ProtNLM"/>
    </source>
</evidence>
<dbReference type="Proteomes" id="UP000583929">
    <property type="component" value="Unassembled WGS sequence"/>
</dbReference>
<evidence type="ECO:0000313" key="2">
    <source>
        <dbReference type="EMBL" id="KAF4350615.1"/>
    </source>
</evidence>
<feature type="compositionally biased region" description="Basic and acidic residues" evidence="1">
    <location>
        <begin position="554"/>
        <end position="567"/>
    </location>
</feature>
<feature type="region of interest" description="Disordered" evidence="1">
    <location>
        <begin position="553"/>
        <end position="591"/>
    </location>
</feature>
<organism evidence="2 3">
    <name type="scientific">Cannabis sativa</name>
    <name type="common">Hemp</name>
    <name type="synonym">Marijuana</name>
    <dbReference type="NCBI Taxonomy" id="3483"/>
    <lineage>
        <taxon>Eukaryota</taxon>
        <taxon>Viridiplantae</taxon>
        <taxon>Streptophyta</taxon>
        <taxon>Embryophyta</taxon>
        <taxon>Tracheophyta</taxon>
        <taxon>Spermatophyta</taxon>
        <taxon>Magnoliopsida</taxon>
        <taxon>eudicotyledons</taxon>
        <taxon>Gunneridae</taxon>
        <taxon>Pentapetalae</taxon>
        <taxon>rosids</taxon>
        <taxon>fabids</taxon>
        <taxon>Rosales</taxon>
        <taxon>Cannabaceae</taxon>
        <taxon>Cannabis</taxon>
    </lineage>
</organism>
<gene>
    <name evidence="2" type="ORF">G4B88_000705</name>
</gene>
<sequence length="591" mass="65469">MEKEVATGVGRGQAVIGDLMTQKLKAKMQVGFEVGHKCTQMDYMKSPSTLEAGQSSIGLQQKEPNISQESGKQDANAGVEGRVEVELENEGAGRKRQCGRLGSVDGRDARPIEGAAMEDMVALGNYKPGHTMEGQGTISGGKESRKCFSIKNKARAKARSGGNKTGCALAENTSVRDVDRVGLSGGLLLMWKDDIKVQVLSSSPGHILATVAGSGFSPWFFTGFYGNPDASQRHFSWRLLRDLRKEVQGPWLCIGDFNEISSLSEKVGGRDRLPGVMDGFKEVLDDCRFMDFSSVKHDLTWCNEHGTSPIMERLDRGLCTEEWLAQFEGADISLLDWWESDHRALVVDMPIRIDGSKCGKTKRKSRFHFEEAWCQEEECTEIVDQLWKESSSRGRPYAFRCKINKCGKALHDWNKKKKKRLNSEIEQTKKALHELTVMLAPSHFLSVAILVILAPSHFSSMLFQPRLELSPLDKVSCIGPSGGTVSTVASSGGSMGGVSFFSSRVRVLFPFPAKLACGSIPAKLACGSIPTNQVVQAEILLIFFISSRNMNNKMKNDNHTRGEGKKSERNRRRRKEIVEKSVEKKKESHDR</sequence>
<dbReference type="PANTHER" id="PTHR33710:SF62">
    <property type="entry name" value="DUF4283 DOMAIN PROTEIN"/>
    <property type="match status" value="1"/>
</dbReference>
<name>A0A7J6DWT8_CANSA</name>
<dbReference type="EMBL" id="JAATIQ010000592">
    <property type="protein sequence ID" value="KAF4350615.1"/>
    <property type="molecule type" value="Genomic_DNA"/>
</dbReference>
<dbReference type="PANTHER" id="PTHR33710">
    <property type="entry name" value="BNAC02G09200D PROTEIN"/>
    <property type="match status" value="1"/>
</dbReference>
<feature type="region of interest" description="Disordered" evidence="1">
    <location>
        <begin position="86"/>
        <end position="106"/>
    </location>
</feature>
<dbReference type="Gene3D" id="3.60.10.10">
    <property type="entry name" value="Endonuclease/exonuclease/phosphatase"/>
    <property type="match status" value="1"/>
</dbReference>
<proteinExistence type="predicted"/>